<dbReference type="RefSeq" id="WP_132794934.1">
    <property type="nucleotide sequence ID" value="NZ_SLXM01000006.1"/>
</dbReference>
<dbReference type="GO" id="GO:0006308">
    <property type="term" value="P:DNA catabolic process"/>
    <property type="evidence" value="ECO:0007669"/>
    <property type="project" value="InterPro"/>
</dbReference>
<reference evidence="7 8" key="1">
    <citation type="submission" date="2019-03" db="EMBL/GenBank/DDBJ databases">
        <title>Genomic Encyclopedia of Type Strains, Phase IV (KMG-IV): sequencing the most valuable type-strain genomes for metagenomic binning, comparative biology and taxonomic classification.</title>
        <authorList>
            <person name="Goeker M."/>
        </authorList>
    </citation>
    <scope>NUCLEOTIDE SEQUENCE [LARGE SCALE GENOMIC DNA]</scope>
    <source>
        <strain evidence="7 8">DSM 14836</strain>
    </source>
</reference>
<dbReference type="InterPro" id="IPR008947">
    <property type="entry name" value="PLipase_C/P1_nuclease_dom_sf"/>
</dbReference>
<keyword evidence="1" id="KW-0540">Nuclease</keyword>
<evidence type="ECO:0000256" key="3">
    <source>
        <dbReference type="ARBA" id="ARBA00022759"/>
    </source>
</evidence>
<dbReference type="Pfam" id="PF02265">
    <property type="entry name" value="S1-P1_nuclease"/>
    <property type="match status" value="1"/>
</dbReference>
<dbReference type="AlphaFoldDB" id="A0A4R2NS27"/>
<sequence>MRIKIVAIIAIILVSQAVYSITDTWGPTGHRATGKIAEKHLSRRAKKKIAKLLQGESLAFVSTYGDEIKSDRNYRKYYSWHYVNMPLDGNYETSEKNPEGDLVTGVNFCINVLKDDKASVEDKRFHLKMLVHLIGDLHQPLHIGRKEDKGGNTIQVQWHGRGSNLHRVWDGDMIDQWGMSYIELANNAKDLSKHQIKAIQNGTLLDWLKESHELAKKVYVSAEIGEKLRYQYSYVHFPIVRDQLQKGGLRLAKLLNEIFD</sequence>
<keyword evidence="3" id="KW-0255">Endonuclease</keyword>
<evidence type="ECO:0000256" key="2">
    <source>
        <dbReference type="ARBA" id="ARBA00022723"/>
    </source>
</evidence>
<dbReference type="CDD" id="cd11010">
    <property type="entry name" value="S1-P1_nuclease"/>
    <property type="match status" value="1"/>
</dbReference>
<keyword evidence="2" id="KW-0479">Metal-binding</keyword>
<dbReference type="Gene3D" id="1.10.575.10">
    <property type="entry name" value="P1 Nuclease"/>
    <property type="match status" value="1"/>
</dbReference>
<proteinExistence type="predicted"/>
<keyword evidence="6" id="KW-0325">Glycoprotein</keyword>
<accession>A0A4R2NS27</accession>
<keyword evidence="4" id="KW-0378">Hydrolase</keyword>
<dbReference type="InterPro" id="IPR003154">
    <property type="entry name" value="S1/P1nuclease"/>
</dbReference>
<dbReference type="PANTHER" id="PTHR33146">
    <property type="entry name" value="ENDONUCLEASE 4"/>
    <property type="match status" value="1"/>
</dbReference>
<dbReference type="PANTHER" id="PTHR33146:SF26">
    <property type="entry name" value="ENDONUCLEASE 4"/>
    <property type="match status" value="1"/>
</dbReference>
<dbReference type="SUPFAM" id="SSF48537">
    <property type="entry name" value="Phospholipase C/P1 nuclease"/>
    <property type="match status" value="1"/>
</dbReference>
<protein>
    <submittedName>
        <fullName evidence="7">S1/P1 nuclease</fullName>
    </submittedName>
</protein>
<dbReference type="Proteomes" id="UP000294564">
    <property type="component" value="Unassembled WGS sequence"/>
</dbReference>
<dbReference type="GO" id="GO:0004519">
    <property type="term" value="F:endonuclease activity"/>
    <property type="evidence" value="ECO:0007669"/>
    <property type="project" value="UniProtKB-KW"/>
</dbReference>
<comment type="caution">
    <text evidence="7">The sequence shown here is derived from an EMBL/GenBank/DDBJ whole genome shotgun (WGS) entry which is preliminary data.</text>
</comment>
<evidence type="ECO:0000256" key="4">
    <source>
        <dbReference type="ARBA" id="ARBA00022801"/>
    </source>
</evidence>
<keyword evidence="8" id="KW-1185">Reference proteome</keyword>
<evidence type="ECO:0000313" key="8">
    <source>
        <dbReference type="Proteomes" id="UP000294564"/>
    </source>
</evidence>
<evidence type="ECO:0000256" key="6">
    <source>
        <dbReference type="ARBA" id="ARBA00023180"/>
    </source>
</evidence>
<evidence type="ECO:0000256" key="5">
    <source>
        <dbReference type="ARBA" id="ARBA00023157"/>
    </source>
</evidence>
<name>A0A4R2NS27_9FLAO</name>
<dbReference type="GO" id="GO:0046872">
    <property type="term" value="F:metal ion binding"/>
    <property type="evidence" value="ECO:0007669"/>
    <property type="project" value="UniProtKB-KW"/>
</dbReference>
<dbReference type="EMBL" id="SLXM01000006">
    <property type="protein sequence ID" value="TCP24254.1"/>
    <property type="molecule type" value="Genomic_DNA"/>
</dbReference>
<keyword evidence="5" id="KW-1015">Disulfide bond</keyword>
<dbReference type="GO" id="GO:0016788">
    <property type="term" value="F:hydrolase activity, acting on ester bonds"/>
    <property type="evidence" value="ECO:0007669"/>
    <property type="project" value="InterPro"/>
</dbReference>
<evidence type="ECO:0000256" key="1">
    <source>
        <dbReference type="ARBA" id="ARBA00022722"/>
    </source>
</evidence>
<evidence type="ECO:0000313" key="7">
    <source>
        <dbReference type="EMBL" id="TCP24254.1"/>
    </source>
</evidence>
<gene>
    <name evidence="7" type="ORF">EV195_10656</name>
</gene>
<organism evidence="7 8">
    <name type="scientific">Tenacibaculum skagerrakense</name>
    <dbReference type="NCBI Taxonomy" id="186571"/>
    <lineage>
        <taxon>Bacteria</taxon>
        <taxon>Pseudomonadati</taxon>
        <taxon>Bacteroidota</taxon>
        <taxon>Flavobacteriia</taxon>
        <taxon>Flavobacteriales</taxon>
        <taxon>Flavobacteriaceae</taxon>
        <taxon>Tenacibaculum</taxon>
    </lineage>
</organism>
<dbReference type="GO" id="GO:0003676">
    <property type="term" value="F:nucleic acid binding"/>
    <property type="evidence" value="ECO:0007669"/>
    <property type="project" value="InterPro"/>
</dbReference>
<dbReference type="OrthoDB" id="267579at2"/>